<dbReference type="Proteomes" id="UP000182347">
    <property type="component" value="Unassembled WGS sequence"/>
</dbReference>
<dbReference type="AlphaFoldDB" id="A0A1G9QX81"/>
<keyword evidence="2" id="KW-1185">Reference proteome</keyword>
<evidence type="ECO:0000313" key="2">
    <source>
        <dbReference type="Proteomes" id="UP000182347"/>
    </source>
</evidence>
<dbReference type="RefSeq" id="WP_074598433.1">
    <property type="nucleotide sequence ID" value="NZ_FNHF01000002.1"/>
</dbReference>
<name>A0A1G9QX81_9BACI</name>
<protein>
    <submittedName>
        <fullName evidence="1">Uncharacterized protein</fullName>
    </submittedName>
</protein>
<dbReference type="STRING" id="482461.SAMN05216244_1711"/>
<dbReference type="OrthoDB" id="9905304at2"/>
<dbReference type="EMBL" id="FNHF01000002">
    <property type="protein sequence ID" value="SDM15563.1"/>
    <property type="molecule type" value="Genomic_DNA"/>
</dbReference>
<sequence>MPVADQMNFEQHFLTEDFEVLNDQLNTIQQANLTVIQESLAGNMLAAEEAAQEIFKSLKLVQALNHKKVERDQNAAHEAAARKAWF</sequence>
<organism evidence="1 2">
    <name type="scientific">Sediminibacillus halophilus</name>
    <dbReference type="NCBI Taxonomy" id="482461"/>
    <lineage>
        <taxon>Bacteria</taxon>
        <taxon>Bacillati</taxon>
        <taxon>Bacillota</taxon>
        <taxon>Bacilli</taxon>
        <taxon>Bacillales</taxon>
        <taxon>Bacillaceae</taxon>
        <taxon>Sediminibacillus</taxon>
    </lineage>
</organism>
<accession>A0A1G9QX81</accession>
<reference evidence="2" key="1">
    <citation type="submission" date="2016-10" db="EMBL/GenBank/DDBJ databases">
        <authorList>
            <person name="Varghese N."/>
            <person name="Submissions S."/>
        </authorList>
    </citation>
    <scope>NUCLEOTIDE SEQUENCE [LARGE SCALE GENOMIC DNA]</scope>
    <source>
        <strain evidence="2">CGMCC 1.6199</strain>
    </source>
</reference>
<proteinExistence type="predicted"/>
<gene>
    <name evidence="1" type="ORF">SAMN05216244_1711</name>
</gene>
<evidence type="ECO:0000313" key="1">
    <source>
        <dbReference type="EMBL" id="SDM15563.1"/>
    </source>
</evidence>